<organism evidence="2">
    <name type="scientific">Anaerostipes caccae</name>
    <dbReference type="NCBI Taxonomy" id="105841"/>
    <lineage>
        <taxon>Bacteria</taxon>
        <taxon>Bacillati</taxon>
        <taxon>Bacillota</taxon>
        <taxon>Clostridia</taxon>
        <taxon>Lachnospirales</taxon>
        <taxon>Lachnospiraceae</taxon>
        <taxon>Anaerostipes</taxon>
    </lineage>
</organism>
<protein>
    <submittedName>
        <fullName evidence="2">Alpha/beta hydrolase family protein</fullName>
    </submittedName>
</protein>
<evidence type="ECO:0000313" key="2">
    <source>
        <dbReference type="EMBL" id="VYT35226.1"/>
    </source>
</evidence>
<proteinExistence type="predicted"/>
<dbReference type="SUPFAM" id="SSF53474">
    <property type="entry name" value="alpha/beta-Hydrolases"/>
    <property type="match status" value="1"/>
</dbReference>
<dbReference type="RefSeq" id="WP_006566463.1">
    <property type="nucleotide sequence ID" value="NZ_BAABRZ010000002.1"/>
</dbReference>
<gene>
    <name evidence="2" type="ORF">ACLFYP115_02911</name>
</gene>
<keyword evidence="2" id="KW-0378">Hydrolase</keyword>
<dbReference type="GeneID" id="69470060"/>
<sequence>MKFHEFGDRKLPHVLLIHGGGQAWWDYLRQARMLSLNYHVILPTLDGHGEEYMTEYVSTEDSAGKIIKYINESCGGSVFAIGGVSLGGQIVIEILSQRPDIAQKAIIDGSLCYPQPKLAKCCTAFVRCFWPLLFSRSASRLELAVLNKYMPAMRLPEEIIDYYMKDMPNFRKETMCTIYRTYMGDYQLDDRIKHVTAQVMYWYGSKEMKCVKNSAALFKSLVPSCEIYEAEGYGHGYLAVYLPDEWMKAAGPFLARK</sequence>
<name>A0A6N2W771_9FIRM</name>
<reference evidence="2" key="1">
    <citation type="submission" date="2019-11" db="EMBL/GenBank/DDBJ databases">
        <authorList>
            <person name="Feng L."/>
        </authorList>
    </citation>
    <scope>NUCLEOTIDE SEQUENCE</scope>
    <source>
        <strain evidence="2">AcaccaeLFYP115</strain>
    </source>
</reference>
<dbReference type="EMBL" id="CACRSQ010000007">
    <property type="protein sequence ID" value="VYT35226.1"/>
    <property type="molecule type" value="Genomic_DNA"/>
</dbReference>
<dbReference type="InterPro" id="IPR022742">
    <property type="entry name" value="Hydrolase_4"/>
</dbReference>
<dbReference type="AlphaFoldDB" id="A0A6N2W771"/>
<feature type="domain" description="Serine aminopeptidase S33" evidence="1">
    <location>
        <begin position="13"/>
        <end position="236"/>
    </location>
</feature>
<evidence type="ECO:0000259" key="1">
    <source>
        <dbReference type="Pfam" id="PF12146"/>
    </source>
</evidence>
<dbReference type="Pfam" id="PF12146">
    <property type="entry name" value="Hydrolase_4"/>
    <property type="match status" value="1"/>
</dbReference>
<dbReference type="GO" id="GO:0016787">
    <property type="term" value="F:hydrolase activity"/>
    <property type="evidence" value="ECO:0007669"/>
    <property type="project" value="UniProtKB-KW"/>
</dbReference>
<dbReference type="InterPro" id="IPR029058">
    <property type="entry name" value="AB_hydrolase_fold"/>
</dbReference>
<dbReference type="Gene3D" id="3.40.50.1820">
    <property type="entry name" value="alpha/beta hydrolase"/>
    <property type="match status" value="1"/>
</dbReference>
<accession>A0A6N2W771</accession>